<name>A0A0F9SYX1_9ZZZZ</name>
<dbReference type="AlphaFoldDB" id="A0A0F9SYX1"/>
<gene>
    <name evidence="1" type="ORF">LCGC14_0413560</name>
</gene>
<evidence type="ECO:0000313" key="1">
    <source>
        <dbReference type="EMBL" id="KKN72144.1"/>
    </source>
</evidence>
<reference evidence="1" key="1">
    <citation type="journal article" date="2015" name="Nature">
        <title>Complex archaea that bridge the gap between prokaryotes and eukaryotes.</title>
        <authorList>
            <person name="Spang A."/>
            <person name="Saw J.H."/>
            <person name="Jorgensen S.L."/>
            <person name="Zaremba-Niedzwiedzka K."/>
            <person name="Martijn J."/>
            <person name="Lind A.E."/>
            <person name="van Eijk R."/>
            <person name="Schleper C."/>
            <person name="Guy L."/>
            <person name="Ettema T.J."/>
        </authorList>
    </citation>
    <scope>NUCLEOTIDE SEQUENCE</scope>
</reference>
<dbReference type="EMBL" id="LAZR01000368">
    <property type="protein sequence ID" value="KKN72144.1"/>
    <property type="molecule type" value="Genomic_DNA"/>
</dbReference>
<protein>
    <submittedName>
        <fullName evidence="1">Uncharacterized protein</fullName>
    </submittedName>
</protein>
<comment type="caution">
    <text evidence="1">The sequence shown here is derived from an EMBL/GenBank/DDBJ whole genome shotgun (WGS) entry which is preliminary data.</text>
</comment>
<organism evidence="1">
    <name type="scientific">marine sediment metagenome</name>
    <dbReference type="NCBI Taxonomy" id="412755"/>
    <lineage>
        <taxon>unclassified sequences</taxon>
        <taxon>metagenomes</taxon>
        <taxon>ecological metagenomes</taxon>
    </lineage>
</organism>
<sequence>MAEHVPKRIDEAGEEDVQDIQQDISILAKKYIVPIDRIKSIAKPGPGDDAYEELEPDNSRQVESRAHAFLRFIGFPVVAGNDKEFYNPGFDPTGQSIGTHSGQATLKQSVVSSFNSNSVLKSMVETREQDPKDLRSIFVRQDMASSVYSIIMRHVRNFKMFDAGDPFKDDKQDKKNENRSSEAISFFLANLQIDTGLVIDAFTKTPIGPNFSGIRHILHPFVVDPRIDITVMPDVNQIAVPFLLNKEALKLDKGIFVKRPGIELIIRERLRDTGNDATDFFKNVEKLLNNEQTPVSDTDTRTENELRLTVEALLDDNEISQSAIDSDIEGITSVQVRNIQTLVKTIRAIISKLNESILAIDRVKQEINLVPLPIAEGPETGQATLNRRDISNITDIDKRIVELNIKKHNAERRIAAELDLGEFASPFSSSVNDDDVVKISEKLQEDIDQRANLANKAFKAMGDIEIISGEVSGLGLLDILAIYVALWAMDEKSLISMLDDQSFSRLKNFFKPLLKGAAADRGQSSSEKYDIKIALENFEKKLVNVLAFIDREIERQGVAPGEEASGTISADS</sequence>
<proteinExistence type="predicted"/>
<accession>A0A0F9SYX1</accession>